<gene>
    <name evidence="2" type="ORF">SOCG_05253</name>
</gene>
<name>S9Q3Y8_SCHOY</name>
<dbReference type="VEuPathDB" id="FungiDB:SOCG_05253"/>
<reference evidence="2 3" key="1">
    <citation type="journal article" date="2011" name="Science">
        <title>Comparative functional genomics of the fission yeasts.</title>
        <authorList>
            <person name="Rhind N."/>
            <person name="Chen Z."/>
            <person name="Yassour M."/>
            <person name="Thompson D.A."/>
            <person name="Haas B.J."/>
            <person name="Habib N."/>
            <person name="Wapinski I."/>
            <person name="Roy S."/>
            <person name="Lin M.F."/>
            <person name="Heiman D.I."/>
            <person name="Young S.K."/>
            <person name="Furuya K."/>
            <person name="Guo Y."/>
            <person name="Pidoux A."/>
            <person name="Chen H.M."/>
            <person name="Robbertse B."/>
            <person name="Goldberg J.M."/>
            <person name="Aoki K."/>
            <person name="Bayne E.H."/>
            <person name="Berlin A.M."/>
            <person name="Desjardins C.A."/>
            <person name="Dobbs E."/>
            <person name="Dukaj L."/>
            <person name="Fan L."/>
            <person name="FitzGerald M.G."/>
            <person name="French C."/>
            <person name="Gujja S."/>
            <person name="Hansen K."/>
            <person name="Keifenheim D."/>
            <person name="Levin J.Z."/>
            <person name="Mosher R.A."/>
            <person name="Mueller C.A."/>
            <person name="Pfiffner J."/>
            <person name="Priest M."/>
            <person name="Russ C."/>
            <person name="Smialowska A."/>
            <person name="Swoboda P."/>
            <person name="Sykes S.M."/>
            <person name="Vaughn M."/>
            <person name="Vengrova S."/>
            <person name="Yoder R."/>
            <person name="Zeng Q."/>
            <person name="Allshire R."/>
            <person name="Baulcombe D."/>
            <person name="Birren B.W."/>
            <person name="Brown W."/>
            <person name="Ekwall K."/>
            <person name="Kellis M."/>
            <person name="Leatherwood J."/>
            <person name="Levin H."/>
            <person name="Margalit H."/>
            <person name="Martienssen R."/>
            <person name="Nieduszynski C.A."/>
            <person name="Spatafora J.W."/>
            <person name="Friedman N."/>
            <person name="Dalgaard J.Z."/>
            <person name="Baumann P."/>
            <person name="Niki H."/>
            <person name="Regev A."/>
            <person name="Nusbaum C."/>
        </authorList>
    </citation>
    <scope>NUCLEOTIDE SEQUENCE [LARGE SCALE GENOMIC DNA]</scope>
    <source>
        <strain evidence="3">yFS286</strain>
    </source>
</reference>
<evidence type="ECO:0000256" key="1">
    <source>
        <dbReference type="SAM" id="Phobius"/>
    </source>
</evidence>
<accession>S9Q3Y8</accession>
<dbReference type="AlphaFoldDB" id="S9Q3Y8"/>
<dbReference type="GeneID" id="25033902"/>
<dbReference type="HOGENOM" id="CLU_2238172_0_0_1"/>
<evidence type="ECO:0000313" key="2">
    <source>
        <dbReference type="EMBL" id="EPX74802.1"/>
    </source>
</evidence>
<feature type="transmembrane region" description="Helical" evidence="1">
    <location>
        <begin position="20"/>
        <end position="40"/>
    </location>
</feature>
<feature type="transmembrane region" description="Helical" evidence="1">
    <location>
        <begin position="46"/>
        <end position="72"/>
    </location>
</feature>
<dbReference type="EMBL" id="KE503206">
    <property type="protein sequence ID" value="EPX74802.1"/>
    <property type="molecule type" value="Genomic_DNA"/>
</dbReference>
<sequence>MKSHISLYYTILYSQFIPYFRIALPLPVIPVCFLFFLQFIRYSFQYLFYFILFISLSFSLSLSFFFFFFFFFPFKITTHSLFPNHRPLLVSSSKTFPSSGLSLKK</sequence>
<proteinExistence type="predicted"/>
<keyword evidence="1" id="KW-0472">Membrane</keyword>
<evidence type="ECO:0000313" key="3">
    <source>
        <dbReference type="Proteomes" id="UP000016088"/>
    </source>
</evidence>
<dbReference type="Proteomes" id="UP000016088">
    <property type="component" value="Unassembled WGS sequence"/>
</dbReference>
<protein>
    <submittedName>
        <fullName evidence="2">Uncharacterized protein</fullName>
    </submittedName>
</protein>
<keyword evidence="3" id="KW-1185">Reference proteome</keyword>
<dbReference type="RefSeq" id="XP_013017855.1">
    <property type="nucleotide sequence ID" value="XM_013162401.1"/>
</dbReference>
<keyword evidence="1" id="KW-0812">Transmembrane</keyword>
<organism evidence="2 3">
    <name type="scientific">Schizosaccharomyces octosporus (strain yFS286)</name>
    <name type="common">Fission yeast</name>
    <name type="synonym">Octosporomyces octosporus</name>
    <dbReference type="NCBI Taxonomy" id="483514"/>
    <lineage>
        <taxon>Eukaryota</taxon>
        <taxon>Fungi</taxon>
        <taxon>Dikarya</taxon>
        <taxon>Ascomycota</taxon>
        <taxon>Taphrinomycotina</taxon>
        <taxon>Schizosaccharomycetes</taxon>
        <taxon>Schizosaccharomycetales</taxon>
        <taxon>Schizosaccharomycetaceae</taxon>
        <taxon>Schizosaccharomyces</taxon>
    </lineage>
</organism>
<keyword evidence="1" id="KW-1133">Transmembrane helix</keyword>